<feature type="region of interest" description="Disordered" evidence="1">
    <location>
        <begin position="1"/>
        <end position="59"/>
    </location>
</feature>
<keyword evidence="3" id="KW-1185">Reference proteome</keyword>
<comment type="caution">
    <text evidence="2">The sequence shown here is derived from an EMBL/GenBank/DDBJ whole genome shotgun (WGS) entry which is preliminary data.</text>
</comment>
<proteinExistence type="predicted"/>
<evidence type="ECO:0000313" key="3">
    <source>
        <dbReference type="Proteomes" id="UP000748756"/>
    </source>
</evidence>
<gene>
    <name evidence="2" type="ORF">BG015_006268</name>
</gene>
<organism evidence="2 3">
    <name type="scientific">Linnemannia schmuckeri</name>
    <dbReference type="NCBI Taxonomy" id="64567"/>
    <lineage>
        <taxon>Eukaryota</taxon>
        <taxon>Fungi</taxon>
        <taxon>Fungi incertae sedis</taxon>
        <taxon>Mucoromycota</taxon>
        <taxon>Mortierellomycotina</taxon>
        <taxon>Mortierellomycetes</taxon>
        <taxon>Mortierellales</taxon>
        <taxon>Mortierellaceae</taxon>
        <taxon>Linnemannia</taxon>
    </lineage>
</organism>
<dbReference type="AlphaFoldDB" id="A0A9P5VBW6"/>
<reference evidence="2" key="1">
    <citation type="journal article" date="2020" name="Fungal Divers.">
        <title>Resolving the Mortierellaceae phylogeny through synthesis of multi-gene phylogenetics and phylogenomics.</title>
        <authorList>
            <person name="Vandepol N."/>
            <person name="Liber J."/>
            <person name="Desiro A."/>
            <person name="Na H."/>
            <person name="Kennedy M."/>
            <person name="Barry K."/>
            <person name="Grigoriev I.V."/>
            <person name="Miller A.N."/>
            <person name="O'Donnell K."/>
            <person name="Stajich J.E."/>
            <person name="Bonito G."/>
        </authorList>
    </citation>
    <scope>NUCLEOTIDE SEQUENCE</scope>
    <source>
        <strain evidence="2">NRRL 6426</strain>
    </source>
</reference>
<protein>
    <submittedName>
        <fullName evidence="2">Uncharacterized protein</fullName>
    </submittedName>
</protein>
<evidence type="ECO:0000256" key="1">
    <source>
        <dbReference type="SAM" id="MobiDB-lite"/>
    </source>
</evidence>
<name>A0A9P5VBW6_9FUNG</name>
<feature type="compositionally biased region" description="Basic and acidic residues" evidence="1">
    <location>
        <begin position="1"/>
        <end position="10"/>
    </location>
</feature>
<feature type="compositionally biased region" description="Low complexity" evidence="1">
    <location>
        <begin position="20"/>
        <end position="36"/>
    </location>
</feature>
<dbReference type="EMBL" id="JAAAUQ010000297">
    <property type="protein sequence ID" value="KAF9151748.1"/>
    <property type="molecule type" value="Genomic_DNA"/>
</dbReference>
<evidence type="ECO:0000313" key="2">
    <source>
        <dbReference type="EMBL" id="KAF9151748.1"/>
    </source>
</evidence>
<dbReference type="Proteomes" id="UP000748756">
    <property type="component" value="Unassembled WGS sequence"/>
</dbReference>
<accession>A0A9P5VBW6</accession>
<sequence>MKKGGLETDHGPGNTDIDPSRNSGSSDSSSRTSPLSHLKADVEPTPDAPPDPASFLDPAYSSISPDSVPDLAWTRWTAGTRLLLNIELSFSSAEVCPDPSETIVFGYADERKSAVIVCRDLKNLNRRHVLTVSRGFLWRPALMFRRLMTNRKTNTLASNGARSFAQLESGILTFSLENLNIFFSYIGNPIESILNMAQRTITTKDSNNVEKEETVKGSTWGLDKRLPPIVVCIGLAKFNRRTGLPSKHGILIKDSYKRLALLESSLLK</sequence>
<dbReference type="OrthoDB" id="2430034at2759"/>